<dbReference type="PANTHER" id="PTHR43722:SF1">
    <property type="entry name" value="PROLINE IMINOPEPTIDASE"/>
    <property type="match status" value="1"/>
</dbReference>
<gene>
    <name evidence="12" type="ORF">GBAR_LOCUS17133</name>
</gene>
<dbReference type="AlphaFoldDB" id="A0AA35SHH8"/>
<feature type="active site" evidence="9">
    <location>
        <position position="274"/>
    </location>
</feature>
<reference evidence="12" key="1">
    <citation type="submission" date="2023-03" db="EMBL/GenBank/DDBJ databases">
        <authorList>
            <person name="Steffen K."/>
            <person name="Cardenas P."/>
        </authorList>
    </citation>
    <scope>NUCLEOTIDE SEQUENCE</scope>
</reference>
<comment type="similarity">
    <text evidence="3 8 10">Belongs to the peptidase S33 family.</text>
</comment>
<evidence type="ECO:0000256" key="1">
    <source>
        <dbReference type="ARBA" id="ARBA00001585"/>
    </source>
</evidence>
<evidence type="ECO:0000259" key="11">
    <source>
        <dbReference type="Pfam" id="PF00561"/>
    </source>
</evidence>
<dbReference type="GO" id="GO:0005737">
    <property type="term" value="C:cytoplasm"/>
    <property type="evidence" value="ECO:0007669"/>
    <property type="project" value="UniProtKB-SubCell"/>
</dbReference>
<dbReference type="PRINTS" id="PR00793">
    <property type="entry name" value="PROAMNOPTASE"/>
</dbReference>
<keyword evidence="13" id="KW-1185">Reference proteome</keyword>
<dbReference type="NCBIfam" id="TIGR01249">
    <property type="entry name" value="pro_imino_pep_1"/>
    <property type="match status" value="1"/>
</dbReference>
<dbReference type="InterPro" id="IPR005944">
    <property type="entry name" value="Pro_iminopeptidase"/>
</dbReference>
<dbReference type="EC" id="3.4.11.5" evidence="8 10"/>
<protein>
    <recommendedName>
        <fullName evidence="8 10">Proline iminopeptidase</fullName>
        <shortName evidence="8">PIP</shortName>
        <ecNumber evidence="8 10">3.4.11.5</ecNumber>
    </recommendedName>
    <alternativeName>
        <fullName evidence="8">Prolyl aminopeptidase</fullName>
    </alternativeName>
</protein>
<dbReference type="GO" id="GO:0004177">
    <property type="term" value="F:aminopeptidase activity"/>
    <property type="evidence" value="ECO:0007669"/>
    <property type="project" value="UniProtKB-UniRule"/>
</dbReference>
<dbReference type="EMBL" id="CASHTH010002465">
    <property type="protein sequence ID" value="CAI8030210.1"/>
    <property type="molecule type" value="Genomic_DNA"/>
</dbReference>
<evidence type="ECO:0000256" key="8">
    <source>
        <dbReference type="PIRNR" id="PIRNR006431"/>
    </source>
</evidence>
<comment type="subcellular location">
    <subcellularLocation>
        <location evidence="2 8">Cytoplasm</location>
    </subcellularLocation>
</comment>
<evidence type="ECO:0000256" key="6">
    <source>
        <dbReference type="ARBA" id="ARBA00022670"/>
    </source>
</evidence>
<dbReference type="InterPro" id="IPR002410">
    <property type="entry name" value="Peptidase_S33"/>
</dbReference>
<evidence type="ECO:0000256" key="4">
    <source>
        <dbReference type="ARBA" id="ARBA00022438"/>
    </source>
</evidence>
<feature type="domain" description="AB hydrolase-1" evidence="11">
    <location>
        <begin position="42"/>
        <end position="306"/>
    </location>
</feature>
<evidence type="ECO:0000256" key="7">
    <source>
        <dbReference type="ARBA" id="ARBA00022801"/>
    </source>
</evidence>
<organism evidence="12 13">
    <name type="scientific">Geodia barretti</name>
    <name type="common">Barrett's horny sponge</name>
    <dbReference type="NCBI Taxonomy" id="519541"/>
    <lineage>
        <taxon>Eukaryota</taxon>
        <taxon>Metazoa</taxon>
        <taxon>Porifera</taxon>
        <taxon>Demospongiae</taxon>
        <taxon>Heteroscleromorpha</taxon>
        <taxon>Tetractinellida</taxon>
        <taxon>Astrophorina</taxon>
        <taxon>Geodiidae</taxon>
        <taxon>Geodia</taxon>
    </lineage>
</organism>
<proteinExistence type="inferred from homology"/>
<dbReference type="PIRSF" id="PIRSF006431">
    <property type="entry name" value="Pept_S33"/>
    <property type="match status" value="1"/>
</dbReference>
<evidence type="ECO:0000313" key="12">
    <source>
        <dbReference type="EMBL" id="CAI8030210.1"/>
    </source>
</evidence>
<evidence type="ECO:0000313" key="13">
    <source>
        <dbReference type="Proteomes" id="UP001174909"/>
    </source>
</evidence>
<dbReference type="Proteomes" id="UP001174909">
    <property type="component" value="Unassembled WGS sequence"/>
</dbReference>
<keyword evidence="6 8" id="KW-0645">Protease</keyword>
<dbReference type="Gene3D" id="3.40.50.1820">
    <property type="entry name" value="alpha/beta hydrolase"/>
    <property type="match status" value="1"/>
</dbReference>
<comment type="catalytic activity">
    <reaction evidence="1 8 10">
        <text>Release of N-terminal proline from a peptide.</text>
        <dbReference type="EC" id="3.4.11.5"/>
    </reaction>
</comment>
<evidence type="ECO:0000256" key="10">
    <source>
        <dbReference type="RuleBase" id="RU003421"/>
    </source>
</evidence>
<dbReference type="InterPro" id="IPR029058">
    <property type="entry name" value="AB_hydrolase_fold"/>
</dbReference>
<dbReference type="PANTHER" id="PTHR43722">
    <property type="entry name" value="PROLINE IMINOPEPTIDASE"/>
    <property type="match status" value="1"/>
</dbReference>
<evidence type="ECO:0000256" key="2">
    <source>
        <dbReference type="ARBA" id="ARBA00004496"/>
    </source>
</evidence>
<dbReference type="InterPro" id="IPR000073">
    <property type="entry name" value="AB_hydrolase_1"/>
</dbReference>
<sequence>MEATQRQPGKLYPAIEPYNSGWLRVSDIHEIYYEESGRRDGNPVLYVHGGPGGGCLESHRTFFDPSVYRIILFDQRGAGKSRPSAELKENTTWDLVSDMERLRSHLGVERWALFGGSWGSTLSLVYSQTHPRHVKALVLRGIFTLRREEVLWLYQEGASHVFPDEWDKFIEPIPKVERGDLISAYHRRLTGDDEQEKVRCARSWSQWELMTSRLQTDVPLINQILGNDSFVLNFSRIECHYFVNGGWFEEDDHIMSRIDTIRHIPATIVQGRYDMITPMKTAWELHKRWPEAEFHVIPDAGHSQSELGTRTKLMEACEKYKNL</sequence>
<dbReference type="Pfam" id="PF00561">
    <property type="entry name" value="Abhydrolase_1"/>
    <property type="match status" value="1"/>
</dbReference>
<dbReference type="SUPFAM" id="SSF53474">
    <property type="entry name" value="alpha/beta-Hydrolases"/>
    <property type="match status" value="1"/>
</dbReference>
<evidence type="ECO:0000256" key="3">
    <source>
        <dbReference type="ARBA" id="ARBA00010088"/>
    </source>
</evidence>
<comment type="caution">
    <text evidence="12">The sequence shown here is derived from an EMBL/GenBank/DDBJ whole genome shotgun (WGS) entry which is preliminary data.</text>
</comment>
<name>A0AA35SHH8_GEOBA</name>
<dbReference type="GO" id="GO:0006508">
    <property type="term" value="P:proteolysis"/>
    <property type="evidence" value="ECO:0007669"/>
    <property type="project" value="UniProtKB-KW"/>
</dbReference>
<keyword evidence="7 8" id="KW-0378">Hydrolase</keyword>
<evidence type="ECO:0000256" key="9">
    <source>
        <dbReference type="PIRSR" id="PIRSR006431-1"/>
    </source>
</evidence>
<feature type="active site" description="Proton donor" evidence="9">
    <location>
        <position position="302"/>
    </location>
</feature>
<keyword evidence="4 8" id="KW-0031">Aminopeptidase</keyword>
<accession>A0AA35SHH8</accession>
<keyword evidence="5 8" id="KW-0963">Cytoplasm</keyword>
<feature type="active site" description="Nucleophile" evidence="9">
    <location>
        <position position="117"/>
    </location>
</feature>
<evidence type="ECO:0000256" key="5">
    <source>
        <dbReference type="ARBA" id="ARBA00022490"/>
    </source>
</evidence>